<keyword evidence="13" id="KW-0819">tRNA processing</keyword>
<dbReference type="AlphaFoldDB" id="A0A9D0Z615"/>
<feature type="binding site" evidence="13">
    <location>
        <position position="113"/>
    </location>
    <ligand>
        <name>[4Fe-4S] cluster</name>
        <dbReference type="ChEBI" id="CHEBI:49883"/>
        <label>1</label>
    </ligand>
</feature>
<name>A0A9D0Z615_9FIRM</name>
<evidence type="ECO:0000313" key="18">
    <source>
        <dbReference type="Proteomes" id="UP000886874"/>
    </source>
</evidence>
<keyword evidence="13" id="KW-0963">Cytoplasm</keyword>
<keyword evidence="5 13" id="KW-0479">Metal-binding</keyword>
<dbReference type="InterPro" id="IPR005839">
    <property type="entry name" value="Methylthiotransferase"/>
</dbReference>
<dbReference type="Gene3D" id="3.80.30.20">
    <property type="entry name" value="tm_1862 like domain"/>
    <property type="match status" value="1"/>
</dbReference>
<evidence type="ECO:0000256" key="10">
    <source>
        <dbReference type="ARBA" id="ARBA00068570"/>
    </source>
</evidence>
<dbReference type="GO" id="GO:0035597">
    <property type="term" value="F:tRNA-2-methylthio-N(6)-dimethylallyladenosine(37) synthase activity"/>
    <property type="evidence" value="ECO:0007669"/>
    <property type="project" value="UniProtKB-EC"/>
</dbReference>
<feature type="binding site" evidence="13">
    <location>
        <position position="193"/>
    </location>
    <ligand>
        <name>[4Fe-4S] cluster</name>
        <dbReference type="ChEBI" id="CHEBI:49883"/>
        <label>2</label>
        <note>4Fe-4S-S-AdoMet</note>
    </ligand>
</feature>
<dbReference type="EMBL" id="DVFN01000045">
    <property type="protein sequence ID" value="HIQ69271.1"/>
    <property type="molecule type" value="Genomic_DNA"/>
</dbReference>
<dbReference type="SFLD" id="SFLDG01061">
    <property type="entry name" value="methylthiotransferase"/>
    <property type="match status" value="1"/>
</dbReference>
<feature type="binding site" evidence="13">
    <location>
        <position position="196"/>
    </location>
    <ligand>
        <name>[4Fe-4S] cluster</name>
        <dbReference type="ChEBI" id="CHEBI:49883"/>
        <label>2</label>
        <note>4Fe-4S-S-AdoMet</note>
    </ligand>
</feature>
<dbReference type="InterPro" id="IPR007197">
    <property type="entry name" value="rSAM"/>
</dbReference>
<evidence type="ECO:0000259" key="14">
    <source>
        <dbReference type="PROSITE" id="PS50926"/>
    </source>
</evidence>
<proteinExistence type="inferred from homology"/>
<evidence type="ECO:0000256" key="1">
    <source>
        <dbReference type="ARBA" id="ARBA00003234"/>
    </source>
</evidence>
<dbReference type="Pfam" id="PF01938">
    <property type="entry name" value="TRAM"/>
    <property type="match status" value="1"/>
</dbReference>
<feature type="binding site" evidence="13">
    <location>
        <position position="79"/>
    </location>
    <ligand>
        <name>[4Fe-4S] cluster</name>
        <dbReference type="ChEBI" id="CHEBI:49883"/>
        <label>1</label>
    </ligand>
</feature>
<dbReference type="SMART" id="SM00729">
    <property type="entry name" value="Elp3"/>
    <property type="match status" value="1"/>
</dbReference>
<keyword evidence="6 13" id="KW-0408">Iron</keyword>
<dbReference type="CDD" id="cd01335">
    <property type="entry name" value="Radical_SAM"/>
    <property type="match status" value="1"/>
</dbReference>
<comment type="subcellular location">
    <subcellularLocation>
        <location evidence="13">Cytoplasm</location>
    </subcellularLocation>
</comment>
<evidence type="ECO:0000256" key="3">
    <source>
        <dbReference type="ARBA" id="ARBA00022679"/>
    </source>
</evidence>
<dbReference type="InterPro" id="IPR006463">
    <property type="entry name" value="MiaB_methiolase"/>
</dbReference>
<evidence type="ECO:0000256" key="9">
    <source>
        <dbReference type="ARBA" id="ARBA00051425"/>
    </source>
</evidence>
<comment type="similarity">
    <text evidence="13">Belongs to the methylthiotransferase family. MiaB subfamily.</text>
</comment>
<keyword evidence="3 13" id="KW-0808">Transferase</keyword>
<evidence type="ECO:0000256" key="8">
    <source>
        <dbReference type="ARBA" id="ARBA00033765"/>
    </source>
</evidence>
<evidence type="ECO:0000256" key="7">
    <source>
        <dbReference type="ARBA" id="ARBA00023014"/>
    </source>
</evidence>
<gene>
    <name evidence="13 17" type="primary">miaB</name>
    <name evidence="17" type="ORF">IAA67_02925</name>
</gene>
<dbReference type="FunFam" id="3.80.30.20:FF:000001">
    <property type="entry name" value="tRNA-2-methylthio-N(6)-dimethylallyladenosine synthase 2"/>
    <property type="match status" value="1"/>
</dbReference>
<feature type="domain" description="MTTase N-terminal" evidence="15">
    <location>
        <begin position="34"/>
        <end position="152"/>
    </location>
</feature>
<reference evidence="17" key="1">
    <citation type="submission" date="2020-10" db="EMBL/GenBank/DDBJ databases">
        <authorList>
            <person name="Gilroy R."/>
        </authorList>
    </citation>
    <scope>NUCLEOTIDE SEQUENCE</scope>
    <source>
        <strain evidence="17">ChiSjej2B20-13462</strain>
    </source>
</reference>
<evidence type="ECO:0000256" key="2">
    <source>
        <dbReference type="ARBA" id="ARBA00022485"/>
    </source>
</evidence>
<dbReference type="Proteomes" id="UP000886874">
    <property type="component" value="Unassembled WGS sequence"/>
</dbReference>
<dbReference type="PANTHER" id="PTHR43020">
    <property type="entry name" value="CDK5 REGULATORY SUBUNIT-ASSOCIATED PROTEIN 1"/>
    <property type="match status" value="1"/>
</dbReference>
<keyword evidence="7 13" id="KW-0411">Iron-sulfur</keyword>
<evidence type="ECO:0000259" key="15">
    <source>
        <dbReference type="PROSITE" id="PS51449"/>
    </source>
</evidence>
<evidence type="ECO:0000256" key="5">
    <source>
        <dbReference type="ARBA" id="ARBA00022723"/>
    </source>
</evidence>
<dbReference type="InterPro" id="IPR038135">
    <property type="entry name" value="Methylthiotransferase_N_sf"/>
</dbReference>
<dbReference type="InterPro" id="IPR058240">
    <property type="entry name" value="rSAM_sf"/>
</dbReference>
<organism evidence="17 18">
    <name type="scientific">Candidatus Avoscillospira stercorigallinarum</name>
    <dbReference type="NCBI Taxonomy" id="2840708"/>
    <lineage>
        <taxon>Bacteria</taxon>
        <taxon>Bacillati</taxon>
        <taxon>Bacillota</taxon>
        <taxon>Clostridia</taxon>
        <taxon>Eubacteriales</taxon>
        <taxon>Oscillospiraceae</taxon>
        <taxon>Oscillospiraceae incertae sedis</taxon>
        <taxon>Candidatus Avoscillospira</taxon>
    </lineage>
</organism>
<evidence type="ECO:0000256" key="4">
    <source>
        <dbReference type="ARBA" id="ARBA00022691"/>
    </source>
</evidence>
<feature type="domain" description="Radical SAM core" evidence="16">
    <location>
        <begin position="175"/>
        <end position="405"/>
    </location>
</feature>
<feature type="binding site" evidence="13">
    <location>
        <position position="189"/>
    </location>
    <ligand>
        <name>[4Fe-4S] cluster</name>
        <dbReference type="ChEBI" id="CHEBI:49883"/>
        <label>2</label>
        <note>4Fe-4S-S-AdoMet</note>
    </ligand>
</feature>
<dbReference type="SUPFAM" id="SSF102114">
    <property type="entry name" value="Radical SAM enzymes"/>
    <property type="match status" value="1"/>
</dbReference>
<dbReference type="HAMAP" id="MF_01864">
    <property type="entry name" value="tRNA_metthiotr_MiaB"/>
    <property type="match status" value="1"/>
</dbReference>
<evidence type="ECO:0000313" key="17">
    <source>
        <dbReference type="EMBL" id="HIQ69271.1"/>
    </source>
</evidence>
<sequence length="467" mass="52511">METKTTVIAPEELNKQAEICGEIRAHWAAAGRTPRAFVDTYGCQQNEADSEKIRGMLAACGYEMAETEEGADVIVLNTCAIREHAEQRVYGNVGALVHTKRRHPGQKIFLCGCMMGQDHVVQKIRESYRHVDGVFNPHQLWRFPELLKYVLSTNKRIFAAEDSAGSIAEGIPLLRQGGVKAWVSIMYGCNNFCSYCIVPYVRGRERSRRPEDILAEVRGLLDQGIRDITLLGQNVNSYGKDLGLGVDFADLLAEIARLPGDFWLRFMTSHPKDATKKLFDTMAASPKIAKQFHLPVQSGNDRVLKEMNRRYTREQYLSLVEYGRSVMPDLVLTSDIIVGFPGETEAEFEDTLSLIEQVRYDALFTFIYSPRKGTPAASMPDPATRQEKNAWFDRLVTAQNRISEEIHRSYVGKTVRVLVDGVEGESLTARTEGGRLVRFPGPADWIGRFMDVEITGHNTWSLTGQPK</sequence>
<dbReference type="EC" id="2.8.4.3" evidence="8 13"/>
<dbReference type="SFLD" id="SFLDS00029">
    <property type="entry name" value="Radical_SAM"/>
    <property type="match status" value="1"/>
</dbReference>
<dbReference type="Gene3D" id="3.40.50.12160">
    <property type="entry name" value="Methylthiotransferase, N-terminal domain"/>
    <property type="match status" value="1"/>
</dbReference>
<evidence type="ECO:0000256" key="13">
    <source>
        <dbReference type="HAMAP-Rule" id="MF_01864"/>
    </source>
</evidence>
<dbReference type="InterPro" id="IPR006638">
    <property type="entry name" value="Elp3/MiaA/NifB-like_rSAM"/>
</dbReference>
<dbReference type="InterPro" id="IPR002792">
    <property type="entry name" value="TRAM_dom"/>
</dbReference>
<dbReference type="GO" id="GO:0051539">
    <property type="term" value="F:4 iron, 4 sulfur cluster binding"/>
    <property type="evidence" value="ECO:0007669"/>
    <property type="project" value="UniProtKB-UniRule"/>
</dbReference>
<reference evidence="17" key="2">
    <citation type="journal article" date="2021" name="PeerJ">
        <title>Extensive microbial diversity within the chicken gut microbiome revealed by metagenomics and culture.</title>
        <authorList>
            <person name="Gilroy R."/>
            <person name="Ravi A."/>
            <person name="Getino M."/>
            <person name="Pursley I."/>
            <person name="Horton D.L."/>
            <person name="Alikhan N.F."/>
            <person name="Baker D."/>
            <person name="Gharbi K."/>
            <person name="Hall N."/>
            <person name="Watson M."/>
            <person name="Adriaenssens E.M."/>
            <person name="Foster-Nyarko E."/>
            <person name="Jarju S."/>
            <person name="Secka A."/>
            <person name="Antonio M."/>
            <person name="Oren A."/>
            <person name="Chaudhuri R.R."/>
            <person name="La Ragione R."/>
            <person name="Hildebrand F."/>
            <person name="Pallen M.J."/>
        </authorList>
    </citation>
    <scope>NUCLEOTIDE SEQUENCE</scope>
    <source>
        <strain evidence="17">ChiSjej2B20-13462</strain>
    </source>
</reference>
<dbReference type="GO" id="GO:0046872">
    <property type="term" value="F:metal ion binding"/>
    <property type="evidence" value="ECO:0007669"/>
    <property type="project" value="UniProtKB-KW"/>
</dbReference>
<dbReference type="FunFam" id="3.40.50.12160:FF:000003">
    <property type="entry name" value="CDK5 regulatory subunit-associated protein 1"/>
    <property type="match status" value="1"/>
</dbReference>
<dbReference type="GO" id="GO:0005829">
    <property type="term" value="C:cytosol"/>
    <property type="evidence" value="ECO:0007669"/>
    <property type="project" value="TreeGrafter"/>
</dbReference>
<dbReference type="Pfam" id="PF00919">
    <property type="entry name" value="UPF0004"/>
    <property type="match status" value="1"/>
</dbReference>
<keyword evidence="2 13" id="KW-0004">4Fe-4S</keyword>
<dbReference type="SFLD" id="SFLDG01082">
    <property type="entry name" value="B12-binding_domain_containing"/>
    <property type="match status" value="1"/>
</dbReference>
<comment type="catalytic activity">
    <reaction evidence="9 13">
        <text>N(6)-dimethylallyladenosine(37) in tRNA + (sulfur carrier)-SH + AH2 + 2 S-adenosyl-L-methionine = 2-methylsulfanyl-N(6)-dimethylallyladenosine(37) in tRNA + (sulfur carrier)-H + 5'-deoxyadenosine + L-methionine + A + S-adenosyl-L-homocysteine + 2 H(+)</text>
        <dbReference type="Rhea" id="RHEA:37067"/>
        <dbReference type="Rhea" id="RHEA-COMP:10375"/>
        <dbReference type="Rhea" id="RHEA-COMP:10376"/>
        <dbReference type="Rhea" id="RHEA-COMP:14737"/>
        <dbReference type="Rhea" id="RHEA-COMP:14739"/>
        <dbReference type="ChEBI" id="CHEBI:13193"/>
        <dbReference type="ChEBI" id="CHEBI:15378"/>
        <dbReference type="ChEBI" id="CHEBI:17319"/>
        <dbReference type="ChEBI" id="CHEBI:17499"/>
        <dbReference type="ChEBI" id="CHEBI:29917"/>
        <dbReference type="ChEBI" id="CHEBI:57844"/>
        <dbReference type="ChEBI" id="CHEBI:57856"/>
        <dbReference type="ChEBI" id="CHEBI:59789"/>
        <dbReference type="ChEBI" id="CHEBI:64428"/>
        <dbReference type="ChEBI" id="CHEBI:74415"/>
        <dbReference type="ChEBI" id="CHEBI:74417"/>
        <dbReference type="EC" id="2.8.4.3"/>
    </reaction>
</comment>
<keyword evidence="4 13" id="KW-0949">S-adenosyl-L-methionine</keyword>
<dbReference type="NCBIfam" id="TIGR00089">
    <property type="entry name" value="MiaB/RimO family radical SAM methylthiotransferase"/>
    <property type="match status" value="1"/>
</dbReference>
<comment type="function">
    <text evidence="1 13">Catalyzes the methylthiolation of N6-(dimethylallyl)adenosine (i(6)A), leading to the formation of 2-methylthio-N6-(dimethylallyl)adenosine (ms(2)i(6)A) at position 37 in tRNAs that read codons beginning with uridine.</text>
</comment>
<dbReference type="SFLD" id="SFLDF00273">
    <property type="entry name" value="(dimethylallyl)adenosine_tRNA"/>
    <property type="match status" value="1"/>
</dbReference>
<feature type="domain" description="TRAM" evidence="14">
    <location>
        <begin position="408"/>
        <end position="467"/>
    </location>
</feature>
<comment type="subunit">
    <text evidence="13">Monomer.</text>
</comment>
<dbReference type="PROSITE" id="PS51449">
    <property type="entry name" value="MTTASE_N"/>
    <property type="match status" value="1"/>
</dbReference>
<dbReference type="InterPro" id="IPR023404">
    <property type="entry name" value="rSAM_horseshoe"/>
</dbReference>
<comment type="cofactor">
    <cofactor evidence="13">
        <name>[4Fe-4S] cluster</name>
        <dbReference type="ChEBI" id="CHEBI:49883"/>
    </cofactor>
    <text evidence="13">Binds 2 [4Fe-4S] clusters. One cluster is coordinated with 3 cysteines and an exchangeable S-adenosyl-L-methionine.</text>
</comment>
<protein>
    <recommendedName>
        <fullName evidence="10 13">tRNA-2-methylthio-N(6)-dimethylallyladenosine synthase</fullName>
        <ecNumber evidence="8 13">2.8.4.3</ecNumber>
    </recommendedName>
    <alternativeName>
        <fullName evidence="12 13">(Dimethylallyl)adenosine tRNA methylthiotransferase MiaB</fullName>
    </alternativeName>
    <alternativeName>
        <fullName evidence="11 13">tRNA-i(6)A37 methylthiotransferase</fullName>
    </alternativeName>
</protein>
<dbReference type="PROSITE" id="PS51918">
    <property type="entry name" value="RADICAL_SAM"/>
    <property type="match status" value="1"/>
</dbReference>
<evidence type="ECO:0000256" key="11">
    <source>
        <dbReference type="ARBA" id="ARBA00080698"/>
    </source>
</evidence>
<feature type="binding site" evidence="13">
    <location>
        <position position="43"/>
    </location>
    <ligand>
        <name>[4Fe-4S] cluster</name>
        <dbReference type="ChEBI" id="CHEBI:49883"/>
        <label>1</label>
    </ligand>
</feature>
<dbReference type="PROSITE" id="PS50926">
    <property type="entry name" value="TRAM"/>
    <property type="match status" value="1"/>
</dbReference>
<dbReference type="PROSITE" id="PS01278">
    <property type="entry name" value="MTTASE_RADICAL"/>
    <property type="match status" value="1"/>
</dbReference>
<evidence type="ECO:0000256" key="6">
    <source>
        <dbReference type="ARBA" id="ARBA00023004"/>
    </source>
</evidence>
<dbReference type="PANTHER" id="PTHR43020:SF2">
    <property type="entry name" value="MITOCHONDRIAL TRNA METHYLTHIOTRANSFERASE CDK5RAP1"/>
    <property type="match status" value="1"/>
</dbReference>
<evidence type="ECO:0000259" key="16">
    <source>
        <dbReference type="PROSITE" id="PS51918"/>
    </source>
</evidence>
<evidence type="ECO:0000256" key="12">
    <source>
        <dbReference type="ARBA" id="ARBA00081141"/>
    </source>
</evidence>
<dbReference type="InterPro" id="IPR020612">
    <property type="entry name" value="Methylthiotransferase_CS"/>
</dbReference>
<dbReference type="Pfam" id="PF04055">
    <property type="entry name" value="Radical_SAM"/>
    <property type="match status" value="1"/>
</dbReference>
<accession>A0A9D0Z615</accession>
<dbReference type="NCBIfam" id="TIGR01574">
    <property type="entry name" value="miaB-methiolase"/>
    <property type="match status" value="1"/>
</dbReference>
<comment type="caution">
    <text evidence="17">The sequence shown here is derived from an EMBL/GenBank/DDBJ whole genome shotgun (WGS) entry which is preliminary data.</text>
</comment>
<dbReference type="InterPro" id="IPR013848">
    <property type="entry name" value="Methylthiotransferase_N"/>
</dbReference>